<evidence type="ECO:0000313" key="1">
    <source>
        <dbReference type="EMBL" id="JAH58923.1"/>
    </source>
</evidence>
<proteinExistence type="predicted"/>
<protein>
    <submittedName>
        <fullName evidence="1">Uncharacterized protein</fullName>
    </submittedName>
</protein>
<dbReference type="EMBL" id="GBXM01049654">
    <property type="protein sequence ID" value="JAH58923.1"/>
    <property type="molecule type" value="Transcribed_RNA"/>
</dbReference>
<name>A0A0E9U1S3_ANGAN</name>
<reference evidence="1" key="1">
    <citation type="submission" date="2014-11" db="EMBL/GenBank/DDBJ databases">
        <authorList>
            <person name="Amaro Gonzalez C."/>
        </authorList>
    </citation>
    <scope>NUCLEOTIDE SEQUENCE</scope>
</reference>
<dbReference type="AlphaFoldDB" id="A0A0E9U1S3"/>
<reference evidence="1" key="2">
    <citation type="journal article" date="2015" name="Fish Shellfish Immunol.">
        <title>Early steps in the European eel (Anguilla anguilla)-Vibrio vulnificus interaction in the gills: Role of the RtxA13 toxin.</title>
        <authorList>
            <person name="Callol A."/>
            <person name="Pajuelo D."/>
            <person name="Ebbesson L."/>
            <person name="Teles M."/>
            <person name="MacKenzie S."/>
            <person name="Amaro C."/>
        </authorList>
    </citation>
    <scope>NUCLEOTIDE SEQUENCE</scope>
</reference>
<sequence>MCVKKEPDTRLYSPRLKLHY</sequence>
<accession>A0A0E9U1S3</accession>
<organism evidence="1">
    <name type="scientific">Anguilla anguilla</name>
    <name type="common">European freshwater eel</name>
    <name type="synonym">Muraena anguilla</name>
    <dbReference type="NCBI Taxonomy" id="7936"/>
    <lineage>
        <taxon>Eukaryota</taxon>
        <taxon>Metazoa</taxon>
        <taxon>Chordata</taxon>
        <taxon>Craniata</taxon>
        <taxon>Vertebrata</taxon>
        <taxon>Euteleostomi</taxon>
        <taxon>Actinopterygii</taxon>
        <taxon>Neopterygii</taxon>
        <taxon>Teleostei</taxon>
        <taxon>Anguilliformes</taxon>
        <taxon>Anguillidae</taxon>
        <taxon>Anguilla</taxon>
    </lineage>
</organism>